<proteinExistence type="predicted"/>
<dbReference type="PANTHER" id="PTHR19890">
    <property type="entry name" value="FIBROBLAST GROWTH FACTOR RECEPTOR"/>
    <property type="match status" value="1"/>
</dbReference>
<gene>
    <name evidence="15" type="primary">LOC112220696</name>
</gene>
<dbReference type="RefSeq" id="XP_024238303.1">
    <property type="nucleotide sequence ID" value="XM_024382535.2"/>
</dbReference>
<dbReference type="FunFam" id="2.60.40.10:FF:000016">
    <property type="entry name" value="Fibroblast growth factor receptor"/>
    <property type="match status" value="1"/>
</dbReference>
<evidence type="ECO:0000256" key="10">
    <source>
        <dbReference type="ARBA" id="ARBA00023319"/>
    </source>
</evidence>
<dbReference type="FunFam" id="2.60.40.10:FF:000246">
    <property type="entry name" value="Fibroblast growth factor receptor like 1"/>
    <property type="match status" value="1"/>
</dbReference>
<keyword evidence="9" id="KW-0325">Glycoprotein</keyword>
<dbReference type="GO" id="GO:0017134">
    <property type="term" value="F:fibroblast growth factor binding"/>
    <property type="evidence" value="ECO:0007669"/>
    <property type="project" value="TreeGrafter"/>
</dbReference>
<keyword evidence="16" id="KW-1185">Reference proteome</keyword>
<dbReference type="SUPFAM" id="SSF48726">
    <property type="entry name" value="Immunoglobulin"/>
    <property type="match status" value="3"/>
</dbReference>
<dbReference type="GeneTree" id="ENSGT00940000156736"/>
<evidence type="ECO:0000256" key="5">
    <source>
        <dbReference type="ARBA" id="ARBA00022989"/>
    </source>
</evidence>
<dbReference type="SMART" id="SM00409">
    <property type="entry name" value="IG"/>
    <property type="match status" value="3"/>
</dbReference>
<dbReference type="InterPro" id="IPR052615">
    <property type="entry name" value="FGFRL"/>
</dbReference>
<evidence type="ECO:0000313" key="16">
    <source>
        <dbReference type="Proteomes" id="UP000694402"/>
    </source>
</evidence>
<dbReference type="SMART" id="SM00408">
    <property type="entry name" value="IGc2"/>
    <property type="match status" value="3"/>
</dbReference>
<dbReference type="PANTHER" id="PTHR19890:SF10">
    <property type="entry name" value="FIBROBLAST GROWTH FACTOR RECEPTOR-LIKE 1"/>
    <property type="match status" value="1"/>
</dbReference>
<dbReference type="InterPro" id="IPR036179">
    <property type="entry name" value="Ig-like_dom_sf"/>
</dbReference>
<dbReference type="Proteomes" id="UP000694402">
    <property type="component" value="Unassembled WGS sequence"/>
</dbReference>
<feature type="domain" description="Ig-like" evidence="14">
    <location>
        <begin position="203"/>
        <end position="291"/>
    </location>
</feature>
<dbReference type="GeneID" id="112220696"/>
<feature type="domain" description="Ig-like" evidence="14">
    <location>
        <begin position="300"/>
        <end position="408"/>
    </location>
</feature>
<keyword evidence="4" id="KW-0677">Repeat</keyword>
<dbReference type="Ensembl" id="ENSOTST00005158522.1">
    <property type="protein sequence ID" value="ENSOTSP00005108135.1"/>
    <property type="gene ID" value="ENSOTSG00005029587.2"/>
</dbReference>
<evidence type="ECO:0000313" key="15">
    <source>
        <dbReference type="Ensembl" id="ENSOTSP00005108135.1"/>
    </source>
</evidence>
<evidence type="ECO:0000256" key="4">
    <source>
        <dbReference type="ARBA" id="ARBA00022737"/>
    </source>
</evidence>
<organism evidence="15 16">
    <name type="scientific">Oncorhynchus tshawytscha</name>
    <name type="common">Chinook salmon</name>
    <name type="synonym">Salmo tshawytscha</name>
    <dbReference type="NCBI Taxonomy" id="74940"/>
    <lineage>
        <taxon>Eukaryota</taxon>
        <taxon>Metazoa</taxon>
        <taxon>Chordata</taxon>
        <taxon>Craniata</taxon>
        <taxon>Vertebrata</taxon>
        <taxon>Euteleostomi</taxon>
        <taxon>Actinopterygii</taxon>
        <taxon>Neopterygii</taxon>
        <taxon>Teleostei</taxon>
        <taxon>Protacanthopterygii</taxon>
        <taxon>Salmoniformes</taxon>
        <taxon>Salmonidae</taxon>
        <taxon>Salmoninae</taxon>
        <taxon>Oncorhynchus</taxon>
    </lineage>
</organism>
<keyword evidence="5 13" id="KW-1133">Transmembrane helix</keyword>
<reference evidence="15" key="2">
    <citation type="submission" date="2025-08" db="UniProtKB">
        <authorList>
            <consortium name="Ensembl"/>
        </authorList>
    </citation>
    <scope>IDENTIFICATION</scope>
</reference>
<evidence type="ECO:0000259" key="14">
    <source>
        <dbReference type="PROSITE" id="PS50835"/>
    </source>
</evidence>
<dbReference type="Pfam" id="PF13927">
    <property type="entry name" value="Ig_3"/>
    <property type="match status" value="2"/>
</dbReference>
<name>A0AAZ3NUS9_ONCTS</name>
<reference evidence="16" key="1">
    <citation type="journal article" date="2018" name="PLoS ONE">
        <title>Chinook salmon (Oncorhynchus tshawytscha) genome and transcriptome.</title>
        <authorList>
            <person name="Christensen K.A."/>
            <person name="Leong J.S."/>
            <person name="Sakhrani D."/>
            <person name="Biagi C.A."/>
            <person name="Minkley D.R."/>
            <person name="Withler R.E."/>
            <person name="Rondeau E.B."/>
            <person name="Koop B.F."/>
            <person name="Devlin R.H."/>
        </authorList>
    </citation>
    <scope>NUCLEOTIDE SEQUENCE [LARGE SCALE GENOMIC DNA]</scope>
</reference>
<dbReference type="InterPro" id="IPR003599">
    <property type="entry name" value="Ig_sub"/>
</dbReference>
<feature type="domain" description="Ig-like" evidence="14">
    <location>
        <begin position="81"/>
        <end position="167"/>
    </location>
</feature>
<evidence type="ECO:0000256" key="2">
    <source>
        <dbReference type="ARBA" id="ARBA00022692"/>
    </source>
</evidence>
<protein>
    <recommendedName>
        <fullName evidence="12">Fibroblast growth factor receptor-like 1</fullName>
    </recommendedName>
</protein>
<dbReference type="InterPro" id="IPR013098">
    <property type="entry name" value="Ig_I-set"/>
</dbReference>
<dbReference type="InterPro" id="IPR013783">
    <property type="entry name" value="Ig-like_fold"/>
</dbReference>
<dbReference type="AlphaFoldDB" id="A0AAZ3NUS9"/>
<evidence type="ECO:0000256" key="3">
    <source>
        <dbReference type="ARBA" id="ARBA00022729"/>
    </source>
</evidence>
<accession>A0AAZ3NUS9</accession>
<dbReference type="FunFam" id="2.60.40.10:FF:000593">
    <property type="entry name" value="Fibroblast growth factor receptor-like 1"/>
    <property type="match status" value="1"/>
</dbReference>
<dbReference type="InterPro" id="IPR007110">
    <property type="entry name" value="Ig-like_dom"/>
</dbReference>
<dbReference type="PROSITE" id="PS50835">
    <property type="entry name" value="IG_LIKE"/>
    <property type="match status" value="3"/>
</dbReference>
<keyword evidence="6 13" id="KW-0472">Membrane</keyword>
<keyword evidence="2 13" id="KW-0812">Transmembrane</keyword>
<comment type="subcellular location">
    <subcellularLocation>
        <location evidence="1">Membrane</location>
        <topology evidence="1">Single-pass membrane protein</topology>
    </subcellularLocation>
</comment>
<keyword evidence="10" id="KW-0393">Immunoglobulin domain</keyword>
<evidence type="ECO:0000256" key="7">
    <source>
        <dbReference type="ARBA" id="ARBA00023157"/>
    </source>
</evidence>
<evidence type="ECO:0000256" key="13">
    <source>
        <dbReference type="SAM" id="Phobius"/>
    </source>
</evidence>
<comment type="function">
    <text evidence="11">Has a negative effect on cell proliferation.</text>
</comment>
<feature type="transmembrane region" description="Helical" evidence="13">
    <location>
        <begin position="430"/>
        <end position="452"/>
    </location>
</feature>
<dbReference type="Pfam" id="PF07679">
    <property type="entry name" value="I-set"/>
    <property type="match status" value="1"/>
</dbReference>
<evidence type="ECO:0000256" key="11">
    <source>
        <dbReference type="ARBA" id="ARBA00053149"/>
    </source>
</evidence>
<evidence type="ECO:0000256" key="1">
    <source>
        <dbReference type="ARBA" id="ARBA00004167"/>
    </source>
</evidence>
<evidence type="ECO:0000256" key="8">
    <source>
        <dbReference type="ARBA" id="ARBA00023170"/>
    </source>
</evidence>
<dbReference type="GO" id="GO:0005007">
    <property type="term" value="F:fibroblast growth factor receptor activity"/>
    <property type="evidence" value="ECO:0007669"/>
    <property type="project" value="TreeGrafter"/>
</dbReference>
<keyword evidence="3" id="KW-0732">Signal</keyword>
<sequence length="545" mass="60848">MSHSPFSPVSTPTPLPCFIDVQPEYTVRRLLKVRPWGRGFQYLLTGSYGLEERFWVHARDVLDPGLIADFQRLHPGQPGPPWVSRQVEERQTARLGQTVRLACPVEGDPPPLILWVKDGRNVHPGWSRYRVLKQSLKIKEVELGDAGVYMCRVTNGFGSIALNYTLIVIDDTAVTQTDAPPAVLEPNAELTQPDPTGEPWVKPRFSQPTKMRRRVLYKPVGSSVRLKCQATGTPPPVFTWWKDQTPLPPPRQGKRPQWTLTLKNLQPQDSAKYTCHVSNPAGHINATYKLDIIERSHCKPVLTGTHPVNTTVEYGGTASFQCKVHSDVKPVVQWLKRVDPGTQDRYNSTLEVGGQHFVVLPTGDVWSRPDGSYLNKLAIVKARDEDAGMYICLGANTMGYSFRSAYLTVLPDPQVENTVTPPHLSSGLPWPLIIGIPAAALLIVGTIVLWLCHSRRLHNTLAPRHIPVVHRDHHISDKEPSTTTPCSALTSPDYPSQRLVGLGTPGLSGPPKIYSKVYTDMHTHTHTHAHVDGKVHQHQHFHYQC</sequence>
<reference evidence="15" key="3">
    <citation type="submission" date="2025-09" db="UniProtKB">
        <authorList>
            <consortium name="Ensembl"/>
        </authorList>
    </citation>
    <scope>IDENTIFICATION</scope>
</reference>
<evidence type="ECO:0000256" key="6">
    <source>
        <dbReference type="ARBA" id="ARBA00023136"/>
    </source>
</evidence>
<dbReference type="GO" id="GO:0005886">
    <property type="term" value="C:plasma membrane"/>
    <property type="evidence" value="ECO:0007669"/>
    <property type="project" value="TreeGrafter"/>
</dbReference>
<dbReference type="Gene3D" id="2.60.40.10">
    <property type="entry name" value="Immunoglobulins"/>
    <property type="match status" value="3"/>
</dbReference>
<keyword evidence="7" id="KW-1015">Disulfide bond</keyword>
<evidence type="ECO:0000256" key="9">
    <source>
        <dbReference type="ARBA" id="ARBA00023180"/>
    </source>
</evidence>
<dbReference type="InterPro" id="IPR003598">
    <property type="entry name" value="Ig_sub2"/>
</dbReference>
<evidence type="ECO:0000256" key="12">
    <source>
        <dbReference type="ARBA" id="ARBA00074412"/>
    </source>
</evidence>
<keyword evidence="8" id="KW-0675">Receptor</keyword>